<gene>
    <name evidence="10" type="ORF">KI387_002140</name>
</gene>
<organism evidence="10 11">
    <name type="scientific">Taxus chinensis</name>
    <name type="common">Chinese yew</name>
    <name type="synonym">Taxus wallichiana var. chinensis</name>
    <dbReference type="NCBI Taxonomy" id="29808"/>
    <lineage>
        <taxon>Eukaryota</taxon>
        <taxon>Viridiplantae</taxon>
        <taxon>Streptophyta</taxon>
        <taxon>Embryophyta</taxon>
        <taxon>Tracheophyta</taxon>
        <taxon>Spermatophyta</taxon>
        <taxon>Pinopsida</taxon>
        <taxon>Pinidae</taxon>
        <taxon>Conifers II</taxon>
        <taxon>Cupressales</taxon>
        <taxon>Taxaceae</taxon>
        <taxon>Taxus</taxon>
    </lineage>
</organism>
<comment type="similarity">
    <text evidence="1">Belongs to the RNA polymerase beta chain family.</text>
</comment>
<evidence type="ECO:0000313" key="11">
    <source>
        <dbReference type="Proteomes" id="UP000824469"/>
    </source>
</evidence>
<evidence type="ECO:0000256" key="3">
    <source>
        <dbReference type="ARBA" id="ARBA00022478"/>
    </source>
</evidence>
<dbReference type="SUPFAM" id="SSF64484">
    <property type="entry name" value="beta and beta-prime subunits of DNA dependent RNA-polymerase"/>
    <property type="match status" value="1"/>
</dbReference>
<comment type="caution">
    <text evidence="10">The sequence shown here is derived from an EMBL/GenBank/DDBJ whole genome shotgun (WGS) entry which is preliminary data.</text>
</comment>
<keyword evidence="5" id="KW-0548">Nucleotidyltransferase</keyword>
<dbReference type="InterPro" id="IPR007642">
    <property type="entry name" value="RNA_pol_Rpb2_2"/>
</dbReference>
<dbReference type="Gene3D" id="3.90.1110.10">
    <property type="entry name" value="RNA polymerase Rpb2, domain 2"/>
    <property type="match status" value="1"/>
</dbReference>
<accession>A0AA38GYA7</accession>
<feature type="domain" description="RNA polymerase Rpb2" evidence="8">
    <location>
        <begin position="422"/>
        <end position="558"/>
    </location>
</feature>
<keyword evidence="6" id="KW-0804">Transcription</keyword>
<dbReference type="InterPro" id="IPR037034">
    <property type="entry name" value="RNA_pol_Rpb2_2_sf"/>
</dbReference>
<feature type="non-terminal residue" evidence="10">
    <location>
        <position position="1"/>
    </location>
</feature>
<dbReference type="InterPro" id="IPR007644">
    <property type="entry name" value="RNA_pol_bsu_protrusion"/>
</dbReference>
<dbReference type="AlphaFoldDB" id="A0AA38GYA7"/>
<feature type="domain" description="RNA polymerase beta subunit protrusion" evidence="9">
    <location>
        <begin position="192"/>
        <end position="606"/>
    </location>
</feature>
<keyword evidence="11" id="KW-1185">Reference proteome</keyword>
<dbReference type="GO" id="GO:0003677">
    <property type="term" value="F:DNA binding"/>
    <property type="evidence" value="ECO:0007669"/>
    <property type="project" value="InterPro"/>
</dbReference>
<sequence length="666" mass="75841">MSSAGDTEGSKRSLNEINHEIETEACTQKMDVDVIDVSDGSEDCTARNDGVQIISEQLEDTATQMEGTNITEAHAIEEDVLYRVESANGHTEAHAIEEDMQYKVENADGHPDDWDLGDILKEIEDCGKGMDIDIAREVVDLGRNKDIATVVEETESSEEELDIFDKIECELSDKELGAFCRDASKAFFDEWGLISHQLNSFNHFMSHGLQKVFDDVGMFDVEPDYTKRRSDGLWYRASISFGKVTVEQPSYCTKEGKKLALKPAEARLRNMTYSSPVYIEITIKVYIQEGGKTNEKSKSSSSSLNKDAKNVTVISEEQKKMLIGRIPIMVKSLLCYLSALNYKELLKEGVCSFDIGGYFIIKGTEKVFIAQEERCANRIWVSNTPSWMAIYTPCTSGFSIYKKKVFVKVIKTSKDDKWRAGREVITVNFMSITVPVVLMFYALGVESDLEMMQMINNAFNDHEMRELLLSSIYKAEAEIKDFRRKNKVRDYLNNRLKKCKFQKAEDTEEAIREYLFPYILGYKQKAMFLGYMVNCLLSSYFGRRHVENKDDYKNKRLELAGELLGRELQGLVRHFRNRLAKGIQRELSVHGNIKSMDIYIDASIITNGLGRAFSTGNWSHPHKFGTKCTGIVTSLKSTNPLQTLSEMRRLRLRVQYAAKLGDARYP</sequence>
<evidence type="ECO:0000256" key="4">
    <source>
        <dbReference type="ARBA" id="ARBA00022679"/>
    </source>
</evidence>
<evidence type="ECO:0000256" key="7">
    <source>
        <dbReference type="ARBA" id="ARBA00048552"/>
    </source>
</evidence>
<evidence type="ECO:0000256" key="6">
    <source>
        <dbReference type="ARBA" id="ARBA00023163"/>
    </source>
</evidence>
<dbReference type="InterPro" id="IPR015712">
    <property type="entry name" value="DNA-dir_RNA_pol_su2"/>
</dbReference>
<dbReference type="PANTHER" id="PTHR20856">
    <property type="entry name" value="DNA-DIRECTED RNA POLYMERASE I SUBUNIT 2"/>
    <property type="match status" value="1"/>
</dbReference>
<dbReference type="Pfam" id="PF04561">
    <property type="entry name" value="RNA_pol_Rpb2_2"/>
    <property type="match status" value="1"/>
</dbReference>
<protein>
    <recommendedName>
        <fullName evidence="2">DNA-directed RNA polymerase</fullName>
        <ecNumber evidence="2">2.7.7.6</ecNumber>
    </recommendedName>
</protein>
<dbReference type="EMBL" id="JAHRHJ020000001">
    <property type="protein sequence ID" value="KAH9330032.1"/>
    <property type="molecule type" value="Genomic_DNA"/>
</dbReference>
<dbReference type="GO" id="GO:0006351">
    <property type="term" value="P:DNA-templated transcription"/>
    <property type="evidence" value="ECO:0007669"/>
    <property type="project" value="InterPro"/>
</dbReference>
<keyword evidence="4" id="KW-0808">Transferase</keyword>
<evidence type="ECO:0000256" key="5">
    <source>
        <dbReference type="ARBA" id="ARBA00022695"/>
    </source>
</evidence>
<dbReference type="GO" id="GO:0003899">
    <property type="term" value="F:DNA-directed RNA polymerase activity"/>
    <property type="evidence" value="ECO:0007669"/>
    <property type="project" value="UniProtKB-EC"/>
</dbReference>
<evidence type="ECO:0000256" key="2">
    <source>
        <dbReference type="ARBA" id="ARBA00012418"/>
    </source>
</evidence>
<evidence type="ECO:0000259" key="9">
    <source>
        <dbReference type="Pfam" id="PF04563"/>
    </source>
</evidence>
<dbReference type="GO" id="GO:0032549">
    <property type="term" value="F:ribonucleoside binding"/>
    <property type="evidence" value="ECO:0007669"/>
    <property type="project" value="InterPro"/>
</dbReference>
<dbReference type="Gene3D" id="3.90.1100.10">
    <property type="match status" value="2"/>
</dbReference>
<proteinExistence type="inferred from homology"/>
<evidence type="ECO:0000259" key="8">
    <source>
        <dbReference type="Pfam" id="PF04561"/>
    </source>
</evidence>
<dbReference type="EC" id="2.7.7.6" evidence="2"/>
<name>A0AA38GYA7_TAXCH</name>
<reference evidence="10 11" key="1">
    <citation type="journal article" date="2021" name="Nat. Plants">
        <title>The Taxus genome provides insights into paclitaxel biosynthesis.</title>
        <authorList>
            <person name="Xiong X."/>
            <person name="Gou J."/>
            <person name="Liao Q."/>
            <person name="Li Y."/>
            <person name="Zhou Q."/>
            <person name="Bi G."/>
            <person name="Li C."/>
            <person name="Du R."/>
            <person name="Wang X."/>
            <person name="Sun T."/>
            <person name="Guo L."/>
            <person name="Liang H."/>
            <person name="Lu P."/>
            <person name="Wu Y."/>
            <person name="Zhang Z."/>
            <person name="Ro D.K."/>
            <person name="Shang Y."/>
            <person name="Huang S."/>
            <person name="Yan J."/>
        </authorList>
    </citation>
    <scope>NUCLEOTIDE SEQUENCE [LARGE SCALE GENOMIC DNA]</scope>
    <source>
        <strain evidence="10">Ta-2019</strain>
    </source>
</reference>
<comment type="catalytic activity">
    <reaction evidence="7">
        <text>RNA(n) + a ribonucleoside 5'-triphosphate = RNA(n+1) + diphosphate</text>
        <dbReference type="Rhea" id="RHEA:21248"/>
        <dbReference type="Rhea" id="RHEA-COMP:14527"/>
        <dbReference type="Rhea" id="RHEA-COMP:17342"/>
        <dbReference type="ChEBI" id="CHEBI:33019"/>
        <dbReference type="ChEBI" id="CHEBI:61557"/>
        <dbReference type="ChEBI" id="CHEBI:140395"/>
        <dbReference type="EC" id="2.7.7.6"/>
    </reaction>
</comment>
<evidence type="ECO:0000256" key="1">
    <source>
        <dbReference type="ARBA" id="ARBA00006835"/>
    </source>
</evidence>
<evidence type="ECO:0000313" key="10">
    <source>
        <dbReference type="EMBL" id="KAH9330032.1"/>
    </source>
</evidence>
<dbReference type="GO" id="GO:0000428">
    <property type="term" value="C:DNA-directed RNA polymerase complex"/>
    <property type="evidence" value="ECO:0007669"/>
    <property type="project" value="UniProtKB-KW"/>
</dbReference>
<keyword evidence="3" id="KW-0240">DNA-directed RNA polymerase</keyword>
<dbReference type="Proteomes" id="UP000824469">
    <property type="component" value="Unassembled WGS sequence"/>
</dbReference>
<dbReference type="Pfam" id="PF04563">
    <property type="entry name" value="RNA_pol_Rpb2_1"/>
    <property type="match status" value="1"/>
</dbReference>